<gene>
    <name evidence="3" type="primary">ylbJ</name>
    <name evidence="3" type="ORF">J42TS3_11940</name>
</gene>
<dbReference type="Proteomes" id="UP000679992">
    <property type="component" value="Unassembled WGS sequence"/>
</dbReference>
<sequence length="407" mass="42916">MHSERHAGGSLPSTLLFGLSAILLVICIVYAPGEAFHASGQGLSIWWRVVFPALLPFLVLTEILLASGFAHGLGVLLEPLTRKGLGLPGSYAWVLPLGLTAGFPAAASASASLYKQGKITALEAERMASTAHFGSPMLLVVVIGTGYMSRPELGLFLLAVHWLSGIAAGVTLHLLSSGTRSLRKTGSVAPKASPKPTVSRFRLAAVQMEDARRADGRSFGKLLGDAVSAGVQTLMTVGGYMIIFAVVIHVLLSALPDIIPAYSVAGALEIHLGTHAVAETAMPPAIVSALLGAFLGWSGICAYLQVRAVLKPVGLGSALFLVNRLIHGAYAYVLTLLLWRPLTRLLPGTLPANAETGYAVIRSGEGMGFPIPEWKQIAGLIQMQFSLFFLLITGILILSLITRKRSS</sequence>
<proteinExistence type="predicted"/>
<evidence type="ECO:0000259" key="2">
    <source>
        <dbReference type="Pfam" id="PF07670"/>
    </source>
</evidence>
<dbReference type="EMBL" id="BOSL01000003">
    <property type="protein sequence ID" value="GIP52159.1"/>
    <property type="molecule type" value="Genomic_DNA"/>
</dbReference>
<reference evidence="3 4" key="1">
    <citation type="submission" date="2021-03" db="EMBL/GenBank/DDBJ databases">
        <title>Antimicrobial resistance genes in bacteria isolated from Japanese honey, and their potential for conferring macrolide and lincosamide resistance in the American foulbrood pathogen Paenibacillus larvae.</title>
        <authorList>
            <person name="Okamoto M."/>
            <person name="Kumagai M."/>
            <person name="Kanamori H."/>
            <person name="Takamatsu D."/>
        </authorList>
    </citation>
    <scope>NUCLEOTIDE SEQUENCE [LARGE SCALE GENOMIC DNA]</scope>
    <source>
        <strain evidence="3 4">J42TS3</strain>
    </source>
</reference>
<feature type="transmembrane region" description="Helical" evidence="1">
    <location>
        <begin position="153"/>
        <end position="175"/>
    </location>
</feature>
<feature type="transmembrane region" description="Helical" evidence="1">
    <location>
        <begin position="15"/>
        <end position="33"/>
    </location>
</feature>
<organism evidence="3 4">
    <name type="scientific">Paenibacillus vini</name>
    <dbReference type="NCBI Taxonomy" id="1476024"/>
    <lineage>
        <taxon>Bacteria</taxon>
        <taxon>Bacillati</taxon>
        <taxon>Bacillota</taxon>
        <taxon>Bacilli</taxon>
        <taxon>Bacillales</taxon>
        <taxon>Paenibacillaceae</taxon>
        <taxon>Paenibacillus</taxon>
    </lineage>
</organism>
<feature type="transmembrane region" description="Helical" evidence="1">
    <location>
        <begin position="377"/>
        <end position="401"/>
    </location>
</feature>
<feature type="transmembrane region" description="Helical" evidence="1">
    <location>
        <begin position="242"/>
        <end position="265"/>
    </location>
</feature>
<comment type="caution">
    <text evidence="3">The sequence shown here is derived from an EMBL/GenBank/DDBJ whole genome shotgun (WGS) entry which is preliminary data.</text>
</comment>
<accession>A0ABQ4M841</accession>
<evidence type="ECO:0000256" key="1">
    <source>
        <dbReference type="SAM" id="Phobius"/>
    </source>
</evidence>
<evidence type="ECO:0000313" key="4">
    <source>
        <dbReference type="Proteomes" id="UP000679992"/>
    </source>
</evidence>
<feature type="transmembrane region" description="Helical" evidence="1">
    <location>
        <begin position="285"/>
        <end position="306"/>
    </location>
</feature>
<keyword evidence="1" id="KW-1133">Transmembrane helix</keyword>
<protein>
    <submittedName>
        <fullName evidence="3">Sporulation integral membrane protein YlbJ</fullName>
    </submittedName>
</protein>
<dbReference type="InterPro" id="IPR011642">
    <property type="entry name" value="Gate_dom"/>
</dbReference>
<feature type="transmembrane region" description="Helical" evidence="1">
    <location>
        <begin position="318"/>
        <end position="339"/>
    </location>
</feature>
<keyword evidence="4" id="KW-1185">Reference proteome</keyword>
<keyword evidence="1" id="KW-0472">Membrane</keyword>
<feature type="domain" description="Nucleoside transporter/FeoB GTPase Gate" evidence="2">
    <location>
        <begin position="49"/>
        <end position="132"/>
    </location>
</feature>
<feature type="transmembrane region" description="Helical" evidence="1">
    <location>
        <begin position="90"/>
        <end position="114"/>
    </location>
</feature>
<dbReference type="Pfam" id="PF07670">
    <property type="entry name" value="Gate"/>
    <property type="match status" value="1"/>
</dbReference>
<feature type="transmembrane region" description="Helical" evidence="1">
    <location>
        <begin position="126"/>
        <end position="147"/>
    </location>
</feature>
<name>A0ABQ4M841_9BACL</name>
<keyword evidence="1" id="KW-0812">Transmembrane</keyword>
<feature type="transmembrane region" description="Helical" evidence="1">
    <location>
        <begin position="45"/>
        <end position="70"/>
    </location>
</feature>
<evidence type="ECO:0000313" key="3">
    <source>
        <dbReference type="EMBL" id="GIP52159.1"/>
    </source>
</evidence>